<dbReference type="GO" id="GO:0004930">
    <property type="term" value="F:G protein-coupled receptor activity"/>
    <property type="evidence" value="ECO:0007669"/>
    <property type="project" value="UniProtKB-KW"/>
</dbReference>
<reference evidence="10 11" key="1">
    <citation type="journal article" date="2008" name="Nature">
        <title>Genome analysis of the platypus reveals unique signatures of evolution.</title>
        <authorList>
            <person name="Warren W.C."/>
            <person name="Hillier L.W."/>
            <person name="Marshall Graves J.A."/>
            <person name="Birney E."/>
            <person name="Ponting C.P."/>
            <person name="Grutzner F."/>
            <person name="Belov K."/>
            <person name="Miller W."/>
            <person name="Clarke L."/>
            <person name="Chinwalla A.T."/>
            <person name="Yang S.P."/>
            <person name="Heger A."/>
            <person name="Locke D.P."/>
            <person name="Miethke P."/>
            <person name="Waters P.D."/>
            <person name="Veyrunes F."/>
            <person name="Fulton L."/>
            <person name="Fulton B."/>
            <person name="Graves T."/>
            <person name="Wallis J."/>
            <person name="Puente X.S."/>
            <person name="Lopez-Otin C."/>
            <person name="Ordonez G.R."/>
            <person name="Eichler E.E."/>
            <person name="Chen L."/>
            <person name="Cheng Z."/>
            <person name="Deakin J.E."/>
            <person name="Alsop A."/>
            <person name="Thompson K."/>
            <person name="Kirby P."/>
            <person name="Papenfuss A.T."/>
            <person name="Wakefield M.J."/>
            <person name="Olender T."/>
            <person name="Lancet D."/>
            <person name="Huttley G.A."/>
            <person name="Smit A.F."/>
            <person name="Pask A."/>
            <person name="Temple-Smith P."/>
            <person name="Batzer M.A."/>
            <person name="Walker J.A."/>
            <person name="Konkel M.K."/>
            <person name="Harris R.S."/>
            <person name="Whittington C.M."/>
            <person name="Wong E.S."/>
            <person name="Gemmell N.J."/>
            <person name="Buschiazzo E."/>
            <person name="Vargas Jentzsch I.M."/>
            <person name="Merkel A."/>
            <person name="Schmitz J."/>
            <person name="Zemann A."/>
            <person name="Churakov G."/>
            <person name="Kriegs J.O."/>
            <person name="Brosius J."/>
            <person name="Murchison E.P."/>
            <person name="Sachidanandam R."/>
            <person name="Smith C."/>
            <person name="Hannon G.J."/>
            <person name="Tsend-Ayush E."/>
            <person name="McMillan D."/>
            <person name="Attenborough R."/>
            <person name="Rens W."/>
            <person name="Ferguson-Smith M."/>
            <person name="Lefevre C.M."/>
            <person name="Sharp J.A."/>
            <person name="Nicholas K.R."/>
            <person name="Ray D.A."/>
            <person name="Kube M."/>
            <person name="Reinhardt R."/>
            <person name="Pringle T.H."/>
            <person name="Taylor J."/>
            <person name="Jones R.C."/>
            <person name="Nixon B."/>
            <person name="Dacheux J.L."/>
            <person name="Niwa H."/>
            <person name="Sekita Y."/>
            <person name="Huang X."/>
            <person name="Stark A."/>
            <person name="Kheradpour P."/>
            <person name="Kellis M."/>
            <person name="Flicek P."/>
            <person name="Chen Y."/>
            <person name="Webber C."/>
            <person name="Hardison R."/>
            <person name="Nelson J."/>
            <person name="Hallsworth-Pepin K."/>
            <person name="Delehaunty K."/>
            <person name="Markovic C."/>
            <person name="Minx P."/>
            <person name="Feng Y."/>
            <person name="Kremitzki C."/>
            <person name="Mitreva M."/>
            <person name="Glasscock J."/>
            <person name="Wylie T."/>
            <person name="Wohldmann P."/>
            <person name="Thiru P."/>
            <person name="Nhan M.N."/>
            <person name="Pohl C.S."/>
            <person name="Smith S.M."/>
            <person name="Hou S."/>
            <person name="Nefedov M."/>
            <person name="de Jong P.J."/>
            <person name="Renfree M.B."/>
            <person name="Mardis E.R."/>
            <person name="Wilson R.K."/>
        </authorList>
    </citation>
    <scope>NUCLEOTIDE SEQUENCE [LARGE SCALE GENOMIC DNA]</scope>
    <source>
        <strain evidence="10 11">Glennie</strain>
    </source>
</reference>
<dbReference type="GeneTree" id="ENSGT00940000162014"/>
<keyword evidence="5 8" id="KW-0472">Membrane</keyword>
<comment type="subcellular location">
    <subcellularLocation>
        <location evidence="1">Membrane</location>
        <topology evidence="1">Multi-pass membrane protein</topology>
    </subcellularLocation>
</comment>
<feature type="transmembrane region" description="Helical" evidence="8">
    <location>
        <begin position="31"/>
        <end position="49"/>
    </location>
</feature>
<dbReference type="Bgee" id="ENSOANG00000048628">
    <property type="expression patterns" value="Expressed in female reproductive system and 1 other cell type or tissue"/>
</dbReference>
<evidence type="ECO:0000256" key="1">
    <source>
        <dbReference type="ARBA" id="ARBA00004141"/>
    </source>
</evidence>
<dbReference type="OMA" id="VCFFTTV"/>
<dbReference type="Gene3D" id="1.20.1070.10">
    <property type="entry name" value="Rhodopsin 7-helix transmembrane proteins"/>
    <property type="match status" value="1"/>
</dbReference>
<organism evidence="10 11">
    <name type="scientific">Ornithorhynchus anatinus</name>
    <name type="common">Duckbill platypus</name>
    <dbReference type="NCBI Taxonomy" id="9258"/>
    <lineage>
        <taxon>Eukaryota</taxon>
        <taxon>Metazoa</taxon>
        <taxon>Chordata</taxon>
        <taxon>Craniata</taxon>
        <taxon>Vertebrata</taxon>
        <taxon>Euteleostomi</taxon>
        <taxon>Mammalia</taxon>
        <taxon>Monotremata</taxon>
        <taxon>Ornithorhynchidae</taxon>
        <taxon>Ornithorhynchus</taxon>
    </lineage>
</organism>
<accession>A0A6I8N244</accession>
<dbReference type="InterPro" id="IPR017452">
    <property type="entry name" value="GPCR_Rhodpsn_7TM"/>
</dbReference>
<dbReference type="Ensembl" id="ENSOANT00000066551.1">
    <property type="protein sequence ID" value="ENSOANP00000034994.1"/>
    <property type="gene ID" value="ENSOANG00000048628.1"/>
</dbReference>
<dbReference type="SUPFAM" id="SSF81321">
    <property type="entry name" value="Family A G protein-coupled receptor-like"/>
    <property type="match status" value="1"/>
</dbReference>
<evidence type="ECO:0000256" key="8">
    <source>
        <dbReference type="SAM" id="Phobius"/>
    </source>
</evidence>
<feature type="domain" description="G-protein coupled receptors family 1 profile" evidence="9">
    <location>
        <begin position="41"/>
        <end position="94"/>
    </location>
</feature>
<evidence type="ECO:0000313" key="11">
    <source>
        <dbReference type="Proteomes" id="UP000002279"/>
    </source>
</evidence>
<dbReference type="PRINTS" id="PR00237">
    <property type="entry name" value="GPCRRHODOPSN"/>
</dbReference>
<keyword evidence="11" id="KW-1185">Reference proteome</keyword>
<evidence type="ECO:0000256" key="2">
    <source>
        <dbReference type="ARBA" id="ARBA00022692"/>
    </source>
</evidence>
<proteinExistence type="predicted"/>
<dbReference type="InParanoid" id="A0A6I8N244"/>
<keyword evidence="2 8" id="KW-0812">Transmembrane</keyword>
<keyword evidence="4" id="KW-0297">G-protein coupled receptor</keyword>
<evidence type="ECO:0000256" key="7">
    <source>
        <dbReference type="ARBA" id="ARBA00023224"/>
    </source>
</evidence>
<dbReference type="PANTHER" id="PTHR48001">
    <property type="entry name" value="OLFACTORY RECEPTOR"/>
    <property type="match status" value="1"/>
</dbReference>
<reference evidence="10" key="3">
    <citation type="submission" date="2025-09" db="UniProtKB">
        <authorList>
            <consortium name="Ensembl"/>
        </authorList>
    </citation>
    <scope>IDENTIFICATION</scope>
    <source>
        <strain evidence="10">Glennie</strain>
    </source>
</reference>
<sequence length="94" mass="10399">MQRGNQTGVSEFLLLGLSSWAEQQQLLSVLFLWMYLLGVLGSLFIILAIGSDPHLHTPMYFFLANLSLVDVCFLSTTVPKILANLQTSVVLMPS</sequence>
<keyword evidence="7" id="KW-0807">Transducer</keyword>
<dbReference type="PROSITE" id="PS50262">
    <property type="entry name" value="G_PROTEIN_RECEP_F1_2"/>
    <property type="match status" value="1"/>
</dbReference>
<dbReference type="AlphaFoldDB" id="A0A6I8N244"/>
<keyword evidence="6" id="KW-0675">Receptor</keyword>
<evidence type="ECO:0000256" key="4">
    <source>
        <dbReference type="ARBA" id="ARBA00023040"/>
    </source>
</evidence>
<evidence type="ECO:0000256" key="5">
    <source>
        <dbReference type="ARBA" id="ARBA00023136"/>
    </source>
</evidence>
<dbReference type="InterPro" id="IPR000276">
    <property type="entry name" value="GPCR_Rhodpsn"/>
</dbReference>
<keyword evidence="3 8" id="KW-1133">Transmembrane helix</keyword>
<dbReference type="InterPro" id="IPR000725">
    <property type="entry name" value="Olfact_rcpt"/>
</dbReference>
<dbReference type="GO" id="GO:0016020">
    <property type="term" value="C:membrane"/>
    <property type="evidence" value="ECO:0007669"/>
    <property type="project" value="UniProtKB-SubCell"/>
</dbReference>
<evidence type="ECO:0000256" key="3">
    <source>
        <dbReference type="ARBA" id="ARBA00022989"/>
    </source>
</evidence>
<evidence type="ECO:0000259" key="9">
    <source>
        <dbReference type="PROSITE" id="PS50262"/>
    </source>
</evidence>
<feature type="transmembrane region" description="Helical" evidence="8">
    <location>
        <begin position="61"/>
        <end position="82"/>
    </location>
</feature>
<evidence type="ECO:0000313" key="10">
    <source>
        <dbReference type="Ensembl" id="ENSOANP00000034994.1"/>
    </source>
</evidence>
<dbReference type="Pfam" id="PF13853">
    <property type="entry name" value="7tm_4"/>
    <property type="match status" value="1"/>
</dbReference>
<name>A0A6I8N244_ORNAN</name>
<dbReference type="GO" id="GO:0004984">
    <property type="term" value="F:olfactory receptor activity"/>
    <property type="evidence" value="ECO:0007669"/>
    <property type="project" value="InterPro"/>
</dbReference>
<reference evidence="10" key="2">
    <citation type="submission" date="2025-08" db="UniProtKB">
        <authorList>
            <consortium name="Ensembl"/>
        </authorList>
    </citation>
    <scope>IDENTIFICATION</scope>
    <source>
        <strain evidence="10">Glennie</strain>
    </source>
</reference>
<dbReference type="Proteomes" id="UP000002279">
    <property type="component" value="Chromosome X1"/>
</dbReference>
<protein>
    <recommendedName>
        <fullName evidence="9">G-protein coupled receptors family 1 profile domain-containing protein</fullName>
    </recommendedName>
</protein>
<evidence type="ECO:0000256" key="6">
    <source>
        <dbReference type="ARBA" id="ARBA00023170"/>
    </source>
</evidence>